<dbReference type="InterPro" id="IPR027417">
    <property type="entry name" value="P-loop_NTPase"/>
</dbReference>
<dbReference type="CDD" id="cd01026">
    <property type="entry name" value="TOPRIM_OLD"/>
    <property type="match status" value="1"/>
</dbReference>
<evidence type="ECO:0000259" key="1">
    <source>
        <dbReference type="Pfam" id="PF13175"/>
    </source>
</evidence>
<dbReference type="RefSeq" id="WP_119342098.1">
    <property type="nucleotide sequence ID" value="NZ_BJXL01000064.1"/>
</dbReference>
<proteinExistence type="predicted"/>
<dbReference type="InterPro" id="IPR041685">
    <property type="entry name" value="AAA_GajA/Old/RecF-like"/>
</dbReference>
<dbReference type="Proteomes" id="UP000321197">
    <property type="component" value="Unassembled WGS sequence"/>
</dbReference>
<gene>
    <name evidence="3" type="ORF">MHY01S_20280</name>
</gene>
<dbReference type="PANTHER" id="PTHR43581">
    <property type="entry name" value="ATP/GTP PHOSPHATASE"/>
    <property type="match status" value="1"/>
</dbReference>
<evidence type="ECO:0000259" key="2">
    <source>
        <dbReference type="Pfam" id="PF20469"/>
    </source>
</evidence>
<evidence type="ECO:0000313" key="4">
    <source>
        <dbReference type="Proteomes" id="UP000321197"/>
    </source>
</evidence>
<name>A0A511R4Q4_9DEIN</name>
<dbReference type="PANTHER" id="PTHR43581:SF4">
    <property type="entry name" value="ATP_GTP PHOSPHATASE"/>
    <property type="match status" value="1"/>
</dbReference>
<dbReference type="InterPro" id="IPR034139">
    <property type="entry name" value="TOPRIM_OLD"/>
</dbReference>
<dbReference type="InterPro" id="IPR051396">
    <property type="entry name" value="Bact_Antivir_Def_Nuclease"/>
</dbReference>
<protein>
    <submittedName>
        <fullName evidence="3">Uncharacterized protein</fullName>
    </submittedName>
</protein>
<dbReference type="Gene3D" id="3.40.50.300">
    <property type="entry name" value="P-loop containing nucleotide triphosphate hydrolases"/>
    <property type="match status" value="1"/>
</dbReference>
<evidence type="ECO:0000313" key="3">
    <source>
        <dbReference type="EMBL" id="GEM83862.1"/>
    </source>
</evidence>
<dbReference type="AlphaFoldDB" id="A0A511R4Q4"/>
<dbReference type="EMBL" id="BJXL01000064">
    <property type="protein sequence ID" value="GEM83862.1"/>
    <property type="molecule type" value="Genomic_DNA"/>
</dbReference>
<dbReference type="OrthoDB" id="9810873at2"/>
<dbReference type="Pfam" id="PF13175">
    <property type="entry name" value="AAA_15"/>
    <property type="match status" value="2"/>
</dbReference>
<dbReference type="Pfam" id="PF20469">
    <property type="entry name" value="OLD-like_TOPRIM"/>
    <property type="match status" value="1"/>
</dbReference>
<organism evidence="3 4">
    <name type="scientific">Meiothermus hypogaeus NBRC 106114</name>
    <dbReference type="NCBI Taxonomy" id="1227553"/>
    <lineage>
        <taxon>Bacteria</taxon>
        <taxon>Thermotogati</taxon>
        <taxon>Deinococcota</taxon>
        <taxon>Deinococci</taxon>
        <taxon>Thermales</taxon>
        <taxon>Thermaceae</taxon>
        <taxon>Meiothermus</taxon>
    </lineage>
</organism>
<sequence>MFIDRLIVRGYRSLYYTDLPLKPGKNILVGKNNAGKSNIVDALNIVLGERYPTYVDIEPDDFYTDSRGERESEFWVLCSIKGNDWDRRAIHSLSRLYRTTARFTGNPLQFDSDGILTIEENRVFFDPGDLRSGTEKETLWASQLPVLVNELEKADFMAFIFRVTKDLSSDEGYSKDFRFIYHYNADGKGAWHVVWGITNEFRQAFLTSAVLRAFRDPGSELRITNWSWYGKLITKTWEKARSNNPKLEERLSSAFLEAEAIGNEVYSGFSNHLEQTIRIGFRDTQVTFKFADTSPSDFHKRVQVYINDGLDAPIIRKGAGIQSAVIIGLFSYYCQTHHSNTSVLVVEEPEIFLHPHARRAISRRLDRFVTPEVLGKENQVIITTHSAEYIQAGDASSITVVRKIDGQTQIKSLDLAGLGSSIKQRMLRAASGDMFFADRVILCEGAEAYLIPRVAEKLAGSNGVLDEHNISVIRVDGKGSFKSYTDALEALGIPWLILADFDFFLKGLGDFLPNKDPLRDIYSRLAQKIRAIQSEISAKLKGVEKTLKDKTSNQRKAFIQAMQLFRENPSESNREMVFNLWDEIITNSTGKIDMEVLNGQPDLKNRLLSFLEELFNKKNIWILRRGELEDYATGSRGIELFAGEKIRDSSLLEVCLDPNKDLSEFLDLDEFERFLGTIVPLDTSIEPSRDTLPLDEDLPF</sequence>
<dbReference type="SUPFAM" id="SSF52540">
    <property type="entry name" value="P-loop containing nucleoside triphosphate hydrolases"/>
    <property type="match status" value="1"/>
</dbReference>
<feature type="domain" description="OLD protein-like TOPRIM" evidence="2">
    <location>
        <begin position="435"/>
        <end position="502"/>
    </location>
</feature>
<accession>A0A511R4Q4</accession>
<feature type="domain" description="Endonuclease GajA/Old nuclease/RecF-like AAA" evidence="1">
    <location>
        <begin position="1"/>
        <end position="64"/>
    </location>
</feature>
<reference evidence="3 4" key="1">
    <citation type="submission" date="2019-07" db="EMBL/GenBank/DDBJ databases">
        <title>Whole genome shotgun sequence of Meiothermus hypogaeus NBRC 106114.</title>
        <authorList>
            <person name="Hosoyama A."/>
            <person name="Uohara A."/>
            <person name="Ohji S."/>
            <person name="Ichikawa N."/>
        </authorList>
    </citation>
    <scope>NUCLEOTIDE SEQUENCE [LARGE SCALE GENOMIC DNA]</scope>
    <source>
        <strain evidence="3 4">NBRC 106114</strain>
    </source>
</reference>
<feature type="domain" description="Endonuclease GajA/Old nuclease/RecF-like AAA" evidence="1">
    <location>
        <begin position="185"/>
        <end position="388"/>
    </location>
</feature>
<comment type="caution">
    <text evidence="3">The sequence shown here is derived from an EMBL/GenBank/DDBJ whole genome shotgun (WGS) entry which is preliminary data.</text>
</comment>